<dbReference type="GO" id="GO:0005737">
    <property type="term" value="C:cytoplasm"/>
    <property type="evidence" value="ECO:0007669"/>
    <property type="project" value="UniProtKB-SubCell"/>
</dbReference>
<gene>
    <name evidence="5" type="ORF">UHOR_06232</name>
</gene>
<dbReference type="PANTHER" id="PTHR46006:SF6">
    <property type="entry name" value="INTERSECTIN-2 ISOFORM X1"/>
    <property type="match status" value="1"/>
</dbReference>
<evidence type="ECO:0000313" key="5">
    <source>
        <dbReference type="EMBL" id="CCF50686.1"/>
    </source>
</evidence>
<feature type="region of interest" description="Disordered" evidence="3">
    <location>
        <begin position="208"/>
        <end position="232"/>
    </location>
</feature>
<protein>
    <submittedName>
        <fullName evidence="5">Related to Intersectin 1</fullName>
    </submittedName>
</protein>
<feature type="region of interest" description="Disordered" evidence="3">
    <location>
        <begin position="738"/>
        <end position="769"/>
    </location>
</feature>
<feature type="region of interest" description="Disordered" evidence="3">
    <location>
        <begin position="1"/>
        <end position="24"/>
    </location>
</feature>
<sequence>MRTADTVGSIPATHPQIPHHKSTDSTATLEQVYMLGLYALGATMFNSFSQNTAPPSSHPPKMHLSIPAFPEPVPSPAPSAGRLQVAGATQPKKNRLRRSIEEHSIRPSHQYPQTQLKPPSSRGGRDGRSFEFLSSARNAPMPPPRANSMALMNEFSFNASKLGIVGSTLEADLPPACPLSTQTDLPLTSTPHHLTVLQEEKKGEYWSPKMPSFSMASNRGRDKRAGSVPETAGVSSSYIPAHHGQMPFASHPQQYTLFLEPRHIPSRKAGGRSRSMSLDVARVARKSFNAMRPKRSSPVSPQAPPLIRTQSSTGYSAAAPPQLDGFSFSDRGQQWITSPTSPGLMMMCHLPRESQSSSESDYDSDGEYDYGYDYGHGLGRRHSDSGSSGHGEAPHARMRGDSGGSYASTAPSTVVDGCPLVPAPALSSASSMPSAKDHHDQEEEESSDDQDDIEWEQSQAIRWPCPSQTSFDYAHQDAKPAVPMMHSYAPTFGRPPQFQPQQRDAPPKRVSMSSHFSPSKLLQRGPRRVASASSLGARSSVSNESSFGERARRSFSQARSLLTVPSSPLKRNGRASTSDGERPTAALLHPISTFGLMISRPCQTTPNQMSAMSGSIRSESFSGSTTTNTNETGSIRYPSLYLATCSENETGSSGASSTGRSVDSVISPELAALEELILTECKFLNDLQLLNHVYVVGLRKLDLITPASLDKIVSNLDEVMAFSKFLIDCVRAFLPRRPSPATSVTSNPSQPDSSSWQQQRRHCKQKSVEEANAPDYLSLGNKLVRELPARMEVFARYCMNYGEAKERLEFERDLRPAVATFIELARSTNPALQGMDMQQFLVLPVQRVTRYPLLFGCLAKHCDKRQEGNEIREEDEDQVLDQEAGDALQQKQERNKVIHSNWLRLRGASASICEITNLAISYQQRPRPESARPRATAACRPSMSSPSLPYSGWGRLSMAPALAMMEEREDSRVLASAPTPASARAVVQSKPEPRTPSFSLASMTKRRQTPAASSAGGDNSSASETTLSNSSRTSSLLGKLLKPFRHPTA</sequence>
<feature type="region of interest" description="Disordered" evidence="3">
    <location>
        <begin position="50"/>
        <end position="129"/>
    </location>
</feature>
<feature type="compositionally biased region" description="Low complexity" evidence="3">
    <location>
        <begin position="1011"/>
        <end position="1037"/>
    </location>
</feature>
<dbReference type="GO" id="GO:0035025">
    <property type="term" value="P:positive regulation of Rho protein signal transduction"/>
    <property type="evidence" value="ECO:0007669"/>
    <property type="project" value="TreeGrafter"/>
</dbReference>
<organism evidence="5 6">
    <name type="scientific">Ustilago hordei</name>
    <name type="common">Barley covered smut fungus</name>
    <dbReference type="NCBI Taxonomy" id="120017"/>
    <lineage>
        <taxon>Eukaryota</taxon>
        <taxon>Fungi</taxon>
        <taxon>Dikarya</taxon>
        <taxon>Basidiomycota</taxon>
        <taxon>Ustilaginomycotina</taxon>
        <taxon>Ustilaginomycetes</taxon>
        <taxon>Ustilaginales</taxon>
        <taxon>Ustilaginaceae</taxon>
        <taxon>Ustilago</taxon>
    </lineage>
</organism>
<feature type="compositionally biased region" description="Acidic residues" evidence="3">
    <location>
        <begin position="442"/>
        <end position="453"/>
    </location>
</feature>
<keyword evidence="6" id="KW-1185">Reference proteome</keyword>
<evidence type="ECO:0000313" key="6">
    <source>
        <dbReference type="Proteomes" id="UP000006174"/>
    </source>
</evidence>
<feature type="compositionally biased region" description="Low complexity" evidence="3">
    <location>
        <begin position="495"/>
        <end position="504"/>
    </location>
</feature>
<feature type="compositionally biased region" description="Low complexity" evidence="3">
    <location>
        <begin position="613"/>
        <end position="631"/>
    </location>
</feature>
<dbReference type="Pfam" id="PF00621">
    <property type="entry name" value="RhoGEF"/>
    <property type="match status" value="1"/>
</dbReference>
<dbReference type="Proteomes" id="UP000006174">
    <property type="component" value="Unassembled WGS sequence"/>
</dbReference>
<feature type="domain" description="DH" evidence="4">
    <location>
        <begin position="668"/>
        <end position="879"/>
    </location>
</feature>
<evidence type="ECO:0000256" key="3">
    <source>
        <dbReference type="SAM" id="MobiDB-lite"/>
    </source>
</evidence>
<dbReference type="HOGENOM" id="CLU_291210_0_0_1"/>
<name>I2FUU3_USTHO</name>
<feature type="compositionally biased region" description="Low complexity" evidence="3">
    <location>
        <begin position="743"/>
        <end position="758"/>
    </location>
</feature>
<dbReference type="InterPro" id="IPR051480">
    <property type="entry name" value="Endocytic_GEF_Adapter"/>
</dbReference>
<dbReference type="InterPro" id="IPR035899">
    <property type="entry name" value="DBL_dom_sf"/>
</dbReference>
<keyword evidence="2" id="KW-0963">Cytoplasm</keyword>
<evidence type="ECO:0000259" key="4">
    <source>
        <dbReference type="PROSITE" id="PS50010"/>
    </source>
</evidence>
<dbReference type="InterPro" id="IPR000219">
    <property type="entry name" value="DH_dom"/>
</dbReference>
<comment type="caution">
    <text evidence="5">The sequence shown here is derived from an EMBL/GenBank/DDBJ whole genome shotgun (WGS) entry which is preliminary data.</text>
</comment>
<feature type="compositionally biased region" description="Low complexity" evidence="3">
    <location>
        <begin position="528"/>
        <end position="542"/>
    </location>
</feature>
<comment type="subcellular location">
    <subcellularLocation>
        <location evidence="1">Cytoplasm</location>
    </subcellularLocation>
</comment>
<dbReference type="AlphaFoldDB" id="I2FUU3"/>
<dbReference type="SUPFAM" id="SSF48065">
    <property type="entry name" value="DBL homology domain (DH-domain)"/>
    <property type="match status" value="1"/>
</dbReference>
<dbReference type="eggNOG" id="KOG4305">
    <property type="taxonomic scope" value="Eukaryota"/>
</dbReference>
<dbReference type="PANTHER" id="PTHR46006">
    <property type="entry name" value="RHO GUANINE NUCLEOTIDE EXCHANGE FACTOR AT 64C, ISOFORM A"/>
    <property type="match status" value="1"/>
</dbReference>
<feature type="compositionally biased region" description="Polar residues" evidence="3">
    <location>
        <begin position="330"/>
        <end position="341"/>
    </location>
</feature>
<feature type="region of interest" description="Disordered" evidence="3">
    <location>
        <begin position="485"/>
        <end position="584"/>
    </location>
</feature>
<dbReference type="EMBL" id="CAGI01000157">
    <property type="protein sequence ID" value="CCF50686.1"/>
    <property type="molecule type" value="Genomic_DNA"/>
</dbReference>
<feature type="region of interest" description="Disordered" evidence="3">
    <location>
        <begin position="373"/>
        <end position="453"/>
    </location>
</feature>
<feature type="region of interest" description="Disordered" evidence="3">
    <location>
        <begin position="290"/>
        <end position="341"/>
    </location>
</feature>
<accession>I2FUU3</accession>
<feature type="region of interest" description="Disordered" evidence="3">
    <location>
        <begin position="924"/>
        <end position="951"/>
    </location>
</feature>
<feature type="region of interest" description="Disordered" evidence="3">
    <location>
        <begin position="970"/>
        <end position="1049"/>
    </location>
</feature>
<dbReference type="STRING" id="1128400.I2FUU3"/>
<dbReference type="GO" id="GO:0005085">
    <property type="term" value="F:guanyl-nucleotide exchange factor activity"/>
    <property type="evidence" value="ECO:0007669"/>
    <property type="project" value="InterPro"/>
</dbReference>
<evidence type="ECO:0000256" key="1">
    <source>
        <dbReference type="ARBA" id="ARBA00004496"/>
    </source>
</evidence>
<feature type="compositionally biased region" description="Polar residues" evidence="3">
    <location>
        <begin position="554"/>
        <end position="566"/>
    </location>
</feature>
<evidence type="ECO:0000256" key="2">
    <source>
        <dbReference type="ARBA" id="ARBA00022490"/>
    </source>
</evidence>
<feature type="compositionally biased region" description="Low complexity" evidence="3">
    <location>
        <begin position="419"/>
        <end position="434"/>
    </location>
</feature>
<proteinExistence type="predicted"/>
<dbReference type="Gene3D" id="1.20.900.10">
    <property type="entry name" value="Dbl homology (DH) domain"/>
    <property type="match status" value="1"/>
</dbReference>
<dbReference type="SMART" id="SM00325">
    <property type="entry name" value="RhoGEF"/>
    <property type="match status" value="1"/>
</dbReference>
<reference evidence="5 6" key="1">
    <citation type="journal article" date="2012" name="Plant Cell">
        <title>Genome comparison of barley and maize smut fungi reveals targeted loss of RNA silencing components and species-specific presence of transposable elements.</title>
        <authorList>
            <person name="Laurie J.D."/>
            <person name="Ali S."/>
            <person name="Linning R."/>
            <person name="Mannhaupt G."/>
            <person name="Wong P."/>
            <person name="Gueldener U."/>
            <person name="Muensterkoetter M."/>
            <person name="Moore R."/>
            <person name="Kahmann R."/>
            <person name="Bakkeren G."/>
            <person name="Schirawski J."/>
        </authorList>
    </citation>
    <scope>NUCLEOTIDE SEQUENCE [LARGE SCALE GENOMIC DNA]</scope>
    <source>
        <strain evidence="6">Uh4875-4</strain>
    </source>
</reference>
<feature type="region of interest" description="Disordered" evidence="3">
    <location>
        <begin position="606"/>
        <end position="631"/>
    </location>
</feature>
<dbReference type="PROSITE" id="PS50010">
    <property type="entry name" value="DH_2"/>
    <property type="match status" value="1"/>
</dbReference>